<evidence type="ECO:0000256" key="1">
    <source>
        <dbReference type="ARBA" id="ARBA00004651"/>
    </source>
</evidence>
<keyword evidence="4 8" id="KW-1133">Transmembrane helix</keyword>
<evidence type="ECO:0000256" key="2">
    <source>
        <dbReference type="ARBA" id="ARBA00022475"/>
    </source>
</evidence>
<gene>
    <name evidence="10" type="ORF">Zmor_018517</name>
</gene>
<dbReference type="GO" id="GO:0050909">
    <property type="term" value="P:sensory perception of taste"/>
    <property type="evidence" value="ECO:0007669"/>
    <property type="project" value="InterPro"/>
</dbReference>
<dbReference type="PANTHER" id="PTHR21143:SF104">
    <property type="entry name" value="GUSTATORY RECEPTOR 8A-RELATED"/>
    <property type="match status" value="1"/>
</dbReference>
<name>A0AA38IBR0_9CUCU</name>
<feature type="transmembrane region" description="Helical" evidence="8">
    <location>
        <begin position="268"/>
        <end position="293"/>
    </location>
</feature>
<keyword evidence="3 8" id="KW-0812">Transmembrane</keyword>
<evidence type="ECO:0000313" key="11">
    <source>
        <dbReference type="Proteomes" id="UP001168821"/>
    </source>
</evidence>
<evidence type="ECO:0000256" key="7">
    <source>
        <dbReference type="ARBA" id="ARBA00023224"/>
    </source>
</evidence>
<dbReference type="GO" id="GO:0030424">
    <property type="term" value="C:axon"/>
    <property type="evidence" value="ECO:0007669"/>
    <property type="project" value="TreeGrafter"/>
</dbReference>
<dbReference type="PANTHER" id="PTHR21143">
    <property type="entry name" value="INVERTEBRATE GUSTATORY RECEPTOR"/>
    <property type="match status" value="1"/>
</dbReference>
<keyword evidence="7 8" id="KW-0807">Transducer</keyword>
<dbReference type="GO" id="GO:0007165">
    <property type="term" value="P:signal transduction"/>
    <property type="evidence" value="ECO:0007669"/>
    <property type="project" value="UniProtKB-KW"/>
</dbReference>
<feature type="transmembrane region" description="Helical" evidence="8">
    <location>
        <begin position="32"/>
        <end position="53"/>
    </location>
</feature>
<comment type="subcellular location">
    <subcellularLocation>
        <location evidence="1 8">Cell membrane</location>
        <topology evidence="1 8">Multi-pass membrane protein</topology>
    </subcellularLocation>
</comment>
<dbReference type="Pfam" id="PF08395">
    <property type="entry name" value="7tm_7"/>
    <property type="match status" value="1"/>
</dbReference>
<reference evidence="10" key="1">
    <citation type="journal article" date="2023" name="G3 (Bethesda)">
        <title>Whole genome assemblies of Zophobas morio and Tenebrio molitor.</title>
        <authorList>
            <person name="Kaur S."/>
            <person name="Stinson S.A."/>
            <person name="diCenzo G.C."/>
        </authorList>
    </citation>
    <scope>NUCLEOTIDE SEQUENCE</scope>
    <source>
        <strain evidence="10">QUZm001</strain>
    </source>
</reference>
<evidence type="ECO:0000256" key="6">
    <source>
        <dbReference type="ARBA" id="ARBA00023170"/>
    </source>
</evidence>
<dbReference type="Proteomes" id="UP001168821">
    <property type="component" value="Unassembled WGS sequence"/>
</dbReference>
<dbReference type="GO" id="GO:0007635">
    <property type="term" value="P:chemosensory behavior"/>
    <property type="evidence" value="ECO:0007669"/>
    <property type="project" value="TreeGrafter"/>
</dbReference>
<dbReference type="EMBL" id="JALNTZ010000005">
    <property type="protein sequence ID" value="KAJ3652563.1"/>
    <property type="molecule type" value="Genomic_DNA"/>
</dbReference>
<dbReference type="GO" id="GO:0005886">
    <property type="term" value="C:plasma membrane"/>
    <property type="evidence" value="ECO:0007669"/>
    <property type="project" value="UniProtKB-SubCell"/>
</dbReference>
<dbReference type="GO" id="GO:0043025">
    <property type="term" value="C:neuronal cell body"/>
    <property type="evidence" value="ECO:0007669"/>
    <property type="project" value="TreeGrafter"/>
</dbReference>
<evidence type="ECO:0000256" key="8">
    <source>
        <dbReference type="RuleBase" id="RU363108"/>
    </source>
</evidence>
<dbReference type="AlphaFoldDB" id="A0AA38IBR0"/>
<sequence>MNFRLLRLIMLFGEIFAITPRRNKVKKIRTKIYSICVITALMVASTISVLYYRQPLYVNFSPIKLVLTISMVLIVNIFNCYTVLAPVYFKRRQYCFLIRMLEQNDNVTLDDLCEKIPFYAGFVAPNVIYWGITVYVSYVWTDILGFEYYEQYFVEVIQLYFQFYYSYFLCMFVKVFVGKYKYVNFLLSEQILYMQMRRPTTLERFPISMRRIENLVCFLKEMNVAFNDVFGWPIILIILYSSILLLNYLDDIFKNSFGYSKNQYVGVIISNISVVFLANIGTIALILLCDLVLDEAKTTTLLAYKLRQYALLVEKQEISDFITLMSDNFPQFTAAGFFSLECWLVEKMAALWRAVKSVIVGLVLCVREKALV</sequence>
<keyword evidence="9" id="KW-0732">Signal</keyword>
<feature type="transmembrane region" description="Helical" evidence="8">
    <location>
        <begin position="65"/>
        <end position="89"/>
    </location>
</feature>
<dbReference type="GO" id="GO:0008049">
    <property type="term" value="P:male courtship behavior"/>
    <property type="evidence" value="ECO:0007669"/>
    <property type="project" value="TreeGrafter"/>
</dbReference>
<keyword evidence="11" id="KW-1185">Reference proteome</keyword>
<evidence type="ECO:0000256" key="9">
    <source>
        <dbReference type="SAM" id="SignalP"/>
    </source>
</evidence>
<keyword evidence="6 8" id="KW-0675">Receptor</keyword>
<feature type="transmembrane region" description="Helical" evidence="8">
    <location>
        <begin position="229"/>
        <end position="248"/>
    </location>
</feature>
<protein>
    <recommendedName>
        <fullName evidence="8">Gustatory receptor</fullName>
    </recommendedName>
</protein>
<feature type="signal peptide" evidence="9">
    <location>
        <begin position="1"/>
        <end position="17"/>
    </location>
</feature>
<dbReference type="GO" id="GO:0030425">
    <property type="term" value="C:dendrite"/>
    <property type="evidence" value="ECO:0007669"/>
    <property type="project" value="TreeGrafter"/>
</dbReference>
<keyword evidence="5 8" id="KW-0472">Membrane</keyword>
<comment type="caution">
    <text evidence="8">Lacks conserved residue(s) required for the propagation of feature annotation.</text>
</comment>
<keyword evidence="2 8" id="KW-1003">Cell membrane</keyword>
<comment type="caution">
    <text evidence="10">The sequence shown here is derived from an EMBL/GenBank/DDBJ whole genome shotgun (WGS) entry which is preliminary data.</text>
</comment>
<accession>A0AA38IBR0</accession>
<feature type="chain" id="PRO_5041449837" description="Gustatory receptor" evidence="9">
    <location>
        <begin position="18"/>
        <end position="372"/>
    </location>
</feature>
<proteinExistence type="inferred from homology"/>
<evidence type="ECO:0000256" key="3">
    <source>
        <dbReference type="ARBA" id="ARBA00022692"/>
    </source>
</evidence>
<evidence type="ECO:0000256" key="4">
    <source>
        <dbReference type="ARBA" id="ARBA00022989"/>
    </source>
</evidence>
<feature type="transmembrane region" description="Helical" evidence="8">
    <location>
        <begin position="118"/>
        <end position="140"/>
    </location>
</feature>
<comment type="function">
    <text evidence="8">Gustatory receptor which mediates acceptance or avoidance behavior, depending on its substrates.</text>
</comment>
<dbReference type="InterPro" id="IPR013604">
    <property type="entry name" value="7TM_chemorcpt"/>
</dbReference>
<feature type="transmembrane region" description="Helical" evidence="8">
    <location>
        <begin position="160"/>
        <end position="177"/>
    </location>
</feature>
<comment type="similarity">
    <text evidence="8">Belongs to the insect chemoreceptor superfamily. Gustatory receptor (GR) family.</text>
</comment>
<evidence type="ECO:0000313" key="10">
    <source>
        <dbReference type="EMBL" id="KAJ3652563.1"/>
    </source>
</evidence>
<organism evidence="10 11">
    <name type="scientific">Zophobas morio</name>
    <dbReference type="NCBI Taxonomy" id="2755281"/>
    <lineage>
        <taxon>Eukaryota</taxon>
        <taxon>Metazoa</taxon>
        <taxon>Ecdysozoa</taxon>
        <taxon>Arthropoda</taxon>
        <taxon>Hexapoda</taxon>
        <taxon>Insecta</taxon>
        <taxon>Pterygota</taxon>
        <taxon>Neoptera</taxon>
        <taxon>Endopterygota</taxon>
        <taxon>Coleoptera</taxon>
        <taxon>Polyphaga</taxon>
        <taxon>Cucujiformia</taxon>
        <taxon>Tenebrionidae</taxon>
        <taxon>Zophobas</taxon>
    </lineage>
</organism>
<evidence type="ECO:0000256" key="5">
    <source>
        <dbReference type="ARBA" id="ARBA00023136"/>
    </source>
</evidence>